<dbReference type="PANTHER" id="PTHR11011:SF45">
    <property type="entry name" value="FATTY ACYL-COA REDUCTASE CG8306-RELATED"/>
    <property type="match status" value="1"/>
</dbReference>
<dbReference type="PANTHER" id="PTHR11011">
    <property type="entry name" value="MALE STERILITY PROTEIN 2-RELATED"/>
    <property type="match status" value="1"/>
</dbReference>
<gene>
    <name evidence="5" type="primary">WBGene00117474</name>
</gene>
<dbReference type="Pfam" id="PF03015">
    <property type="entry name" value="Sterile"/>
    <property type="match status" value="1"/>
</dbReference>
<dbReference type="SUPFAM" id="SSF51735">
    <property type="entry name" value="NAD(P)-binding Rossmann-fold domains"/>
    <property type="match status" value="1"/>
</dbReference>
<evidence type="ECO:0000256" key="2">
    <source>
        <dbReference type="ARBA" id="ARBA00022516"/>
    </source>
</evidence>
<dbReference type="Pfam" id="PF07993">
    <property type="entry name" value="NAD_binding_4"/>
    <property type="match status" value="1"/>
</dbReference>
<evidence type="ECO:0000256" key="3">
    <source>
        <dbReference type="ARBA" id="ARBA00023098"/>
    </source>
</evidence>
<evidence type="ECO:0000313" key="6">
    <source>
        <dbReference type="Proteomes" id="UP000005239"/>
    </source>
</evidence>
<reference evidence="6" key="1">
    <citation type="journal article" date="2008" name="Nat. Genet.">
        <title>The Pristionchus pacificus genome provides a unique perspective on nematode lifestyle and parasitism.</title>
        <authorList>
            <person name="Dieterich C."/>
            <person name="Clifton S.W."/>
            <person name="Schuster L.N."/>
            <person name="Chinwalla A."/>
            <person name="Delehaunty K."/>
            <person name="Dinkelacker I."/>
            <person name="Fulton L."/>
            <person name="Fulton R."/>
            <person name="Godfrey J."/>
            <person name="Minx P."/>
            <person name="Mitreva M."/>
            <person name="Roeseler W."/>
            <person name="Tian H."/>
            <person name="Witte H."/>
            <person name="Yang S.P."/>
            <person name="Wilson R.K."/>
            <person name="Sommer R.J."/>
        </authorList>
    </citation>
    <scope>NUCLEOTIDE SEQUENCE [LARGE SCALE GENOMIC DNA]</scope>
    <source>
        <strain evidence="6">PS312</strain>
    </source>
</reference>
<dbReference type="Proteomes" id="UP000005239">
    <property type="component" value="Unassembled WGS sequence"/>
</dbReference>
<keyword evidence="3 4" id="KW-0443">Lipid metabolism</keyword>
<name>A0A2A6CGS3_PRIPA</name>
<dbReference type="InterPro" id="IPR036291">
    <property type="entry name" value="NAD(P)-bd_dom_sf"/>
</dbReference>
<dbReference type="InterPro" id="IPR026055">
    <property type="entry name" value="FAR"/>
</dbReference>
<keyword evidence="2 4" id="KW-0444">Lipid biosynthesis</keyword>
<evidence type="ECO:0000256" key="4">
    <source>
        <dbReference type="RuleBase" id="RU363097"/>
    </source>
</evidence>
<dbReference type="GO" id="GO:0005777">
    <property type="term" value="C:peroxisome"/>
    <property type="evidence" value="ECO:0000318"/>
    <property type="project" value="GO_Central"/>
</dbReference>
<dbReference type="FunFam" id="3.40.50.720:FF:000751">
    <property type="entry name" value="Fatty acyl-CoA reductase"/>
    <property type="match status" value="1"/>
</dbReference>
<reference evidence="5" key="2">
    <citation type="submission" date="2022-06" db="UniProtKB">
        <authorList>
            <consortium name="EnsemblMetazoa"/>
        </authorList>
    </citation>
    <scope>IDENTIFICATION</scope>
    <source>
        <strain evidence="5">PS312</strain>
    </source>
</reference>
<dbReference type="InterPro" id="IPR033640">
    <property type="entry name" value="FAR_C"/>
</dbReference>
<keyword evidence="4" id="KW-0521">NADP</keyword>
<dbReference type="InterPro" id="IPR013120">
    <property type="entry name" value="FAR_NAD-bd"/>
</dbReference>
<dbReference type="GO" id="GO:0080019">
    <property type="term" value="F:alcohol-forming very long-chain fatty acyl-CoA reductase activity"/>
    <property type="evidence" value="ECO:0000318"/>
    <property type="project" value="GO_Central"/>
</dbReference>
<comment type="function">
    <text evidence="4">Catalyzes the reduction of fatty acyl-CoA to fatty alcohols.</text>
</comment>
<proteinExistence type="inferred from homology"/>
<keyword evidence="4" id="KW-0560">Oxidoreductase</keyword>
<dbReference type="AlphaFoldDB" id="A0A2A6CGS3"/>
<dbReference type="EnsemblMetazoa" id="PPA27920.1">
    <property type="protein sequence ID" value="PPA27920.1"/>
    <property type="gene ID" value="WBGene00117474"/>
</dbReference>
<comment type="catalytic activity">
    <reaction evidence="4">
        <text>a long-chain fatty acyl-CoA + 2 NADPH + 2 H(+) = a long-chain primary fatty alcohol + 2 NADP(+) + CoA</text>
        <dbReference type="Rhea" id="RHEA:52716"/>
        <dbReference type="ChEBI" id="CHEBI:15378"/>
        <dbReference type="ChEBI" id="CHEBI:57287"/>
        <dbReference type="ChEBI" id="CHEBI:57783"/>
        <dbReference type="ChEBI" id="CHEBI:58349"/>
        <dbReference type="ChEBI" id="CHEBI:77396"/>
        <dbReference type="ChEBI" id="CHEBI:83139"/>
        <dbReference type="EC" id="1.2.1.84"/>
    </reaction>
</comment>
<accession>A0A8R1UL38</accession>
<dbReference type="EC" id="1.2.1.84" evidence="4"/>
<dbReference type="GO" id="GO:0035336">
    <property type="term" value="P:long-chain fatty-acyl-CoA metabolic process"/>
    <property type="evidence" value="ECO:0000318"/>
    <property type="project" value="GO_Central"/>
</dbReference>
<comment type="similarity">
    <text evidence="1 4">Belongs to the fatty acyl-CoA reductase family.</text>
</comment>
<evidence type="ECO:0000313" key="5">
    <source>
        <dbReference type="EnsemblMetazoa" id="PPA27920.1"/>
    </source>
</evidence>
<organism evidence="5 6">
    <name type="scientific">Pristionchus pacificus</name>
    <name type="common">Parasitic nematode worm</name>
    <dbReference type="NCBI Taxonomy" id="54126"/>
    <lineage>
        <taxon>Eukaryota</taxon>
        <taxon>Metazoa</taxon>
        <taxon>Ecdysozoa</taxon>
        <taxon>Nematoda</taxon>
        <taxon>Chromadorea</taxon>
        <taxon>Rhabditida</taxon>
        <taxon>Rhabditina</taxon>
        <taxon>Diplogasteromorpha</taxon>
        <taxon>Diplogasteroidea</taxon>
        <taxon>Neodiplogasteridae</taxon>
        <taxon>Pristionchus</taxon>
    </lineage>
</organism>
<dbReference type="CDD" id="cd05236">
    <property type="entry name" value="FAR-N_SDR_e"/>
    <property type="match status" value="1"/>
</dbReference>
<dbReference type="CDD" id="cd09071">
    <property type="entry name" value="FAR_C"/>
    <property type="match status" value="1"/>
</dbReference>
<keyword evidence="6" id="KW-1185">Reference proteome</keyword>
<accession>A0A2A6CGS3</accession>
<dbReference type="Gene3D" id="3.40.50.720">
    <property type="entry name" value="NAD(P)-binding Rossmann-like Domain"/>
    <property type="match status" value="1"/>
</dbReference>
<sequence length="495" mass="56390">MDSIPLPRMNELYKDRTLFITGASGFVGKVMIEKMLRSLPGIRRIVILIRPAKGKSGRERWKEIEKLELFNRIRRNFPERLAKVVTIEGDISQPNLGISQDDLNRVLDETSMVFHCAATVRFNAPLKEAVELNMRGVTRVISLCHRMPKLECFLHCSTCYVNADKQGTIVDENVYPPPCDPHKLIESDDWLSESLFESIGTGASKSYGNTYCFTKCLAEHIVLEDAATLPALIFRPAIVGGIWRDGIPGWADCYQGIAAMLTALGTGALARVPIDLSARLDTIPVDIVASAMIVSAAYRMRMREKTIPVIHCNSSTLNPMIFGEVRPTAMECAFKYPWTRTYHRVGETYAVLKKFLTDYTFQTDILPRLMEMMTEEDRETFELDVRKVNWNDYIFDLQLGIKVFLMKDDIVNANSIERARRNVKLHQIKDFIITFFLCYVFSVICTGSTGSWQLFLPLTIILHCYCSVFTYNPRGVPSIEEYKRRVENAMGELLK</sequence>
<evidence type="ECO:0000256" key="1">
    <source>
        <dbReference type="ARBA" id="ARBA00005928"/>
    </source>
</evidence>
<dbReference type="GO" id="GO:0102965">
    <property type="term" value="F:alcohol-forming long-chain fatty acyl-CoA reductase activity"/>
    <property type="evidence" value="ECO:0007669"/>
    <property type="project" value="UniProtKB-EC"/>
</dbReference>
<protein>
    <recommendedName>
        <fullName evidence="4">Fatty acyl-CoA reductase</fullName>
        <ecNumber evidence="4">1.2.1.84</ecNumber>
    </recommendedName>
</protein>